<name>A0A8B7RSL5_HIPAR</name>
<dbReference type="InterPro" id="IPR013783">
    <property type="entry name" value="Ig-like_fold"/>
</dbReference>
<evidence type="ECO:0000313" key="10">
    <source>
        <dbReference type="RefSeq" id="XP_019503972.1"/>
    </source>
</evidence>
<dbReference type="PANTHER" id="PTHR23037">
    <property type="entry name" value="CYTOKINE RECEPTOR"/>
    <property type="match status" value="1"/>
</dbReference>
<reference evidence="10" key="1">
    <citation type="submission" date="2025-08" db="UniProtKB">
        <authorList>
            <consortium name="RefSeq"/>
        </authorList>
    </citation>
    <scope>IDENTIFICATION</scope>
    <source>
        <tissue evidence="10">Muscle</tissue>
    </source>
</reference>
<dbReference type="Gene3D" id="2.60.40.10">
    <property type="entry name" value="Immunoglobulins"/>
    <property type="match status" value="1"/>
</dbReference>
<dbReference type="KEGG" id="hai:109385813"/>
<dbReference type="OrthoDB" id="8897483at2759"/>
<sequence length="485" mass="53054">MGPSRCIWEGWTLESEALMRRLGVWLLVCTWVGVGVSVPEDGEGLRAGTLTCLTNNILRIDCHWSAPELGRGPSPWLLFTSNQAPDTKHRCVFWARTCTVVLPQDEVITPFDNFTITLHRHVSGKEQVSLVDPQYLPRRHVKLDPPSDLQSNVSSDACVLSWSVGPALEPLASLLSYELAFKRQDQAWEQARHKDHIAGVTWLLLEAVELDPGSIYEARLRVQMATLDDVFMEEERYEGQWSEWSQSVSCPSPQRPGALTPPLGHPNSTLVAVSTFLLLSCLTYLLFKLLPRVKRTFYQHVPSPVAFFQPLYSVHNGNFQAWTGAHTAGVQLSQECVGAPQVASKASVREAIALLTYDSADAWPPVALEKEEEGTGTGLPTDVLPADLEWGGPPPAYLPQEEWGPASSARLAALQSEGSSSDYCALGYYGGCQPLTFPGNTLSSGPILAFACGPFCNEQSLDAWQGGSCVRAGHSQRQDPGDQAA</sequence>
<evidence type="ECO:0000256" key="1">
    <source>
        <dbReference type="ARBA" id="ARBA00004479"/>
    </source>
</evidence>
<evidence type="ECO:0000259" key="8">
    <source>
        <dbReference type="PROSITE" id="PS50853"/>
    </source>
</evidence>
<dbReference type="SUPFAM" id="SSF49265">
    <property type="entry name" value="Fibronectin type III"/>
    <property type="match status" value="1"/>
</dbReference>
<evidence type="ECO:0000256" key="5">
    <source>
        <dbReference type="ARBA" id="ARBA00023136"/>
    </source>
</evidence>
<evidence type="ECO:0000256" key="7">
    <source>
        <dbReference type="ARBA" id="ARBA00023180"/>
    </source>
</evidence>
<keyword evidence="9" id="KW-1185">Reference proteome</keyword>
<keyword evidence="7" id="KW-0325">Glycoprotein</keyword>
<keyword evidence="5" id="KW-0472">Membrane</keyword>
<keyword evidence="3" id="KW-0732">Signal</keyword>
<dbReference type="GeneID" id="109385813"/>
<keyword evidence="4" id="KW-1133">Transmembrane helix</keyword>
<dbReference type="GO" id="GO:0004919">
    <property type="term" value="F:interleukin-9 receptor activity"/>
    <property type="evidence" value="ECO:0007669"/>
    <property type="project" value="TreeGrafter"/>
</dbReference>
<dbReference type="CTD" id="3581"/>
<dbReference type="GO" id="GO:0019983">
    <property type="term" value="F:interleukin-9 binding"/>
    <property type="evidence" value="ECO:0007669"/>
    <property type="project" value="TreeGrafter"/>
</dbReference>
<dbReference type="Proteomes" id="UP000694851">
    <property type="component" value="Unplaced"/>
</dbReference>
<dbReference type="GO" id="GO:0016064">
    <property type="term" value="P:immunoglobulin mediated immune response"/>
    <property type="evidence" value="ECO:0007669"/>
    <property type="project" value="TreeGrafter"/>
</dbReference>
<feature type="domain" description="Fibronectin type-III" evidence="8">
    <location>
        <begin position="145"/>
        <end position="253"/>
    </location>
</feature>
<dbReference type="PROSITE" id="PS50853">
    <property type="entry name" value="FN3"/>
    <property type="match status" value="1"/>
</dbReference>
<keyword evidence="6 10" id="KW-0675">Receptor</keyword>
<proteinExistence type="predicted"/>
<keyword evidence="2" id="KW-0812">Transmembrane</keyword>
<comment type="subcellular location">
    <subcellularLocation>
        <location evidence="1">Membrane</location>
        <topology evidence="1">Single-pass type I membrane protein</topology>
    </subcellularLocation>
</comment>
<evidence type="ECO:0000256" key="4">
    <source>
        <dbReference type="ARBA" id="ARBA00022989"/>
    </source>
</evidence>
<organism evidence="9 10">
    <name type="scientific">Hipposideros armiger</name>
    <name type="common">Great Himalayan leaf-nosed bat</name>
    <dbReference type="NCBI Taxonomy" id="186990"/>
    <lineage>
        <taxon>Eukaryota</taxon>
        <taxon>Metazoa</taxon>
        <taxon>Chordata</taxon>
        <taxon>Craniata</taxon>
        <taxon>Vertebrata</taxon>
        <taxon>Euteleostomi</taxon>
        <taxon>Mammalia</taxon>
        <taxon>Eutheria</taxon>
        <taxon>Laurasiatheria</taxon>
        <taxon>Chiroptera</taxon>
        <taxon>Yinpterochiroptera</taxon>
        <taxon>Rhinolophoidea</taxon>
        <taxon>Hipposideridae</taxon>
        <taxon>Hipposideros</taxon>
    </lineage>
</organism>
<dbReference type="InterPro" id="IPR036116">
    <property type="entry name" value="FN3_sf"/>
</dbReference>
<dbReference type="InterPro" id="IPR003961">
    <property type="entry name" value="FN3_dom"/>
</dbReference>
<dbReference type="GO" id="GO:0009897">
    <property type="term" value="C:external side of plasma membrane"/>
    <property type="evidence" value="ECO:0007669"/>
    <property type="project" value="TreeGrafter"/>
</dbReference>
<accession>A0A8B7RSL5</accession>
<evidence type="ECO:0000256" key="2">
    <source>
        <dbReference type="ARBA" id="ARBA00022692"/>
    </source>
</evidence>
<evidence type="ECO:0000256" key="3">
    <source>
        <dbReference type="ARBA" id="ARBA00022729"/>
    </source>
</evidence>
<dbReference type="RefSeq" id="XP_019503972.1">
    <property type="nucleotide sequence ID" value="XM_019648427.1"/>
</dbReference>
<dbReference type="PANTHER" id="PTHR23037:SF29">
    <property type="entry name" value="INTERLEUKIN-9 RECEPTOR"/>
    <property type="match status" value="1"/>
</dbReference>
<evidence type="ECO:0000313" key="9">
    <source>
        <dbReference type="Proteomes" id="UP000694851"/>
    </source>
</evidence>
<evidence type="ECO:0000256" key="6">
    <source>
        <dbReference type="ARBA" id="ARBA00023170"/>
    </source>
</evidence>
<gene>
    <name evidence="10" type="primary">IL9R</name>
</gene>
<protein>
    <submittedName>
        <fullName evidence="10">Interleukin-9 receptor</fullName>
    </submittedName>
</protein>
<dbReference type="AlphaFoldDB" id="A0A8B7RSL5"/>